<dbReference type="UniPathway" id="UPA00276">
    <property type="reaction ID" value="UER00406"/>
</dbReference>
<evidence type="ECO:0000259" key="9">
    <source>
        <dbReference type="Pfam" id="PF01687"/>
    </source>
</evidence>
<dbReference type="GO" id="GO:0006771">
    <property type="term" value="P:riboflavin metabolic process"/>
    <property type="evidence" value="ECO:0000318"/>
    <property type="project" value="GO_Central"/>
</dbReference>
<dbReference type="Gene3D" id="2.40.30.30">
    <property type="entry name" value="Riboflavin kinase-like"/>
    <property type="match status" value="1"/>
</dbReference>
<gene>
    <name evidence="11" type="ORF">SELMODRAFT_427075</name>
</gene>
<dbReference type="InterPro" id="IPR012462">
    <property type="entry name" value="UFSP1/2_DUB_cat"/>
</dbReference>
<evidence type="ECO:0000313" key="12">
    <source>
        <dbReference type="Proteomes" id="UP000001514"/>
    </source>
</evidence>
<dbReference type="PANTHER" id="PTHR48153">
    <property type="entry name" value="UFM1-SPECIFIC PROTEASE 2"/>
    <property type="match status" value="1"/>
</dbReference>
<dbReference type="eggNOG" id="KOG2433">
    <property type="taxonomic scope" value="Eukaryota"/>
</dbReference>
<dbReference type="KEGG" id="smo:SELMODRAFT_427075"/>
<keyword evidence="12" id="KW-1185">Reference proteome</keyword>
<evidence type="ECO:0000256" key="4">
    <source>
        <dbReference type="ARBA" id="ARBA00022643"/>
    </source>
</evidence>
<dbReference type="GO" id="GO:0019783">
    <property type="term" value="F:ubiquitin-like protein peptidase activity"/>
    <property type="evidence" value="ECO:0007669"/>
    <property type="project" value="UniProtKB-ARBA"/>
</dbReference>
<keyword evidence="5" id="KW-0808">Transferase</keyword>
<dbReference type="Pfam" id="PF07910">
    <property type="entry name" value="Peptidase_C78"/>
    <property type="match status" value="1"/>
</dbReference>
<dbReference type="GO" id="GO:0008531">
    <property type="term" value="F:riboflavin kinase activity"/>
    <property type="evidence" value="ECO:0000318"/>
    <property type="project" value="GO_Central"/>
</dbReference>
<dbReference type="Pfam" id="PF01687">
    <property type="entry name" value="Flavokinase"/>
    <property type="match status" value="1"/>
</dbReference>
<dbReference type="GO" id="GO:0005524">
    <property type="term" value="F:ATP binding"/>
    <property type="evidence" value="ECO:0007669"/>
    <property type="project" value="UniProtKB-KW"/>
</dbReference>
<dbReference type="InterPro" id="IPR023465">
    <property type="entry name" value="Riboflavin_kinase_dom_sf"/>
</dbReference>
<evidence type="ECO:0000256" key="2">
    <source>
        <dbReference type="ARBA" id="ARBA00012105"/>
    </source>
</evidence>
<dbReference type="EC" id="2.7.1.26" evidence="2"/>
<dbReference type="HOGENOM" id="CLU_720413_0_0_1"/>
<dbReference type="SUPFAM" id="SSF82114">
    <property type="entry name" value="Riboflavin kinase-like"/>
    <property type="match status" value="1"/>
</dbReference>
<evidence type="ECO:0000256" key="7">
    <source>
        <dbReference type="ARBA" id="ARBA00022801"/>
    </source>
</evidence>
<keyword evidence="7" id="KW-0378">Hydrolase</keyword>
<keyword evidence="8" id="KW-0067">ATP-binding</keyword>
<evidence type="ECO:0000256" key="6">
    <source>
        <dbReference type="ARBA" id="ARBA00022741"/>
    </source>
</evidence>
<dbReference type="STRING" id="88036.D8SYF6"/>
<reference evidence="11 12" key="1">
    <citation type="journal article" date="2011" name="Science">
        <title>The Selaginella genome identifies genetic changes associated with the evolution of vascular plants.</title>
        <authorList>
            <person name="Banks J.A."/>
            <person name="Nishiyama T."/>
            <person name="Hasebe M."/>
            <person name="Bowman J.L."/>
            <person name="Gribskov M."/>
            <person name="dePamphilis C."/>
            <person name="Albert V.A."/>
            <person name="Aono N."/>
            <person name="Aoyama T."/>
            <person name="Ambrose B.A."/>
            <person name="Ashton N.W."/>
            <person name="Axtell M.J."/>
            <person name="Barker E."/>
            <person name="Barker M.S."/>
            <person name="Bennetzen J.L."/>
            <person name="Bonawitz N.D."/>
            <person name="Chapple C."/>
            <person name="Cheng C."/>
            <person name="Correa L.G."/>
            <person name="Dacre M."/>
            <person name="DeBarry J."/>
            <person name="Dreyer I."/>
            <person name="Elias M."/>
            <person name="Engstrom E.M."/>
            <person name="Estelle M."/>
            <person name="Feng L."/>
            <person name="Finet C."/>
            <person name="Floyd S.K."/>
            <person name="Frommer W.B."/>
            <person name="Fujita T."/>
            <person name="Gramzow L."/>
            <person name="Gutensohn M."/>
            <person name="Harholt J."/>
            <person name="Hattori M."/>
            <person name="Heyl A."/>
            <person name="Hirai T."/>
            <person name="Hiwatashi Y."/>
            <person name="Ishikawa M."/>
            <person name="Iwata M."/>
            <person name="Karol K.G."/>
            <person name="Koehler B."/>
            <person name="Kolukisaoglu U."/>
            <person name="Kubo M."/>
            <person name="Kurata T."/>
            <person name="Lalonde S."/>
            <person name="Li K."/>
            <person name="Li Y."/>
            <person name="Litt A."/>
            <person name="Lyons E."/>
            <person name="Manning G."/>
            <person name="Maruyama T."/>
            <person name="Michael T.P."/>
            <person name="Mikami K."/>
            <person name="Miyazaki S."/>
            <person name="Morinaga S."/>
            <person name="Murata T."/>
            <person name="Mueller-Roeber B."/>
            <person name="Nelson D.R."/>
            <person name="Obara M."/>
            <person name="Oguri Y."/>
            <person name="Olmstead R.G."/>
            <person name="Onodera N."/>
            <person name="Petersen B.L."/>
            <person name="Pils B."/>
            <person name="Prigge M."/>
            <person name="Rensing S.A."/>
            <person name="Riano-Pachon D.M."/>
            <person name="Roberts A.W."/>
            <person name="Sato Y."/>
            <person name="Scheller H.V."/>
            <person name="Schulz B."/>
            <person name="Schulz C."/>
            <person name="Shakirov E.V."/>
            <person name="Shibagaki N."/>
            <person name="Shinohara N."/>
            <person name="Shippen D.E."/>
            <person name="Soerensen I."/>
            <person name="Sotooka R."/>
            <person name="Sugimoto N."/>
            <person name="Sugita M."/>
            <person name="Sumikawa N."/>
            <person name="Tanurdzic M."/>
            <person name="Theissen G."/>
            <person name="Ulvskov P."/>
            <person name="Wakazuki S."/>
            <person name="Weng J.K."/>
            <person name="Willats W.W."/>
            <person name="Wipf D."/>
            <person name="Wolf P.G."/>
            <person name="Yang L."/>
            <person name="Zimmer A.D."/>
            <person name="Zhu Q."/>
            <person name="Mitros T."/>
            <person name="Hellsten U."/>
            <person name="Loque D."/>
            <person name="Otillar R."/>
            <person name="Salamov A."/>
            <person name="Schmutz J."/>
            <person name="Shapiro H."/>
            <person name="Lindquist E."/>
            <person name="Lucas S."/>
            <person name="Rokhsar D."/>
            <person name="Grigoriev I.V."/>
        </authorList>
    </citation>
    <scope>NUCLEOTIDE SEQUENCE [LARGE SCALE GENOMIC DNA]</scope>
</reference>
<dbReference type="InterPro" id="IPR015865">
    <property type="entry name" value="Riboflavin_kinase_bac/euk"/>
</dbReference>
<feature type="domain" description="UFSP1/2/DUB catalytic" evidence="10">
    <location>
        <begin position="116"/>
        <end position="196"/>
    </location>
</feature>
<evidence type="ECO:0000256" key="5">
    <source>
        <dbReference type="ARBA" id="ARBA00022679"/>
    </source>
</evidence>
<name>D8SYF6_SELML</name>
<evidence type="ECO:0000259" key="10">
    <source>
        <dbReference type="Pfam" id="PF07910"/>
    </source>
</evidence>
<dbReference type="AlphaFoldDB" id="D8SYF6"/>
<dbReference type="eggNOG" id="KOG3110">
    <property type="taxonomic scope" value="Eukaryota"/>
</dbReference>
<organism evidence="12">
    <name type="scientific">Selaginella moellendorffii</name>
    <name type="common">Spikemoss</name>
    <dbReference type="NCBI Taxonomy" id="88036"/>
    <lineage>
        <taxon>Eukaryota</taxon>
        <taxon>Viridiplantae</taxon>
        <taxon>Streptophyta</taxon>
        <taxon>Embryophyta</taxon>
        <taxon>Tracheophyta</taxon>
        <taxon>Lycopodiopsida</taxon>
        <taxon>Selaginellales</taxon>
        <taxon>Selaginellaceae</taxon>
        <taxon>Selaginella</taxon>
    </lineage>
</organism>
<keyword evidence="4" id="KW-0288">FMN</keyword>
<keyword evidence="6" id="KW-0547">Nucleotide-binding</keyword>
<evidence type="ECO:0000313" key="11">
    <source>
        <dbReference type="EMBL" id="EFJ10509.1"/>
    </source>
</evidence>
<sequence>MDEALLGERGIQARASRSLMDSKRPRIFTVLGVLPRCCFYHRDRGSWSQDHRCEGVSGAIANTIASERRWRPDLRGGQRRRAARSSEGMRLRGADLALNLRFSHRLFIVSGGEHYTFMKEPSHREIQATLVEIGDKDPSFVGSKEWIGAIELSFVLGVTSKILSVRSGADLPEKSRELAAHFDTQGTSVEVKHRGWSPGIYITWRGLQRTYWREHFSYSGSSLYERRGPQEHPEWRLVWLEEGREQLVHLWTRAQRLWSRLQSPRNSHCESPDWSILQATSRAKKTVGEELRLVVVSYIRPEANFSLLEDLINKIHEDGHIAKAALDMPPYSAFQEDKFLQYFDPIWRAVLNDWKQPCVWIGVACDSSSSSKTFTLSQAREASH</sequence>
<accession>D8SYF6</accession>
<dbReference type="Gramene" id="EFJ10509">
    <property type="protein sequence ID" value="EFJ10509"/>
    <property type="gene ID" value="SELMODRAFT_427075"/>
</dbReference>
<dbReference type="Gene3D" id="3.90.70.130">
    <property type="match status" value="1"/>
</dbReference>
<dbReference type="PANTHER" id="PTHR48153:SF2">
    <property type="entry name" value="UFM1-SPECIFIC PROTEASE 2"/>
    <property type="match status" value="1"/>
</dbReference>
<proteinExistence type="predicted"/>
<comment type="pathway">
    <text evidence="1">Cofactor biosynthesis; FMN biosynthesis; FMN from riboflavin (ATP route): step 1/1.</text>
</comment>
<keyword evidence="3" id="KW-0285">Flavoprotein</keyword>
<dbReference type="InParanoid" id="D8SYF6"/>
<evidence type="ECO:0000256" key="1">
    <source>
        <dbReference type="ARBA" id="ARBA00005201"/>
    </source>
</evidence>
<dbReference type="GO" id="GO:0009398">
    <property type="term" value="P:FMN biosynthetic process"/>
    <property type="evidence" value="ECO:0000318"/>
    <property type="project" value="GO_Central"/>
</dbReference>
<feature type="domain" description="Riboflavin kinase" evidence="9">
    <location>
        <begin position="283"/>
        <end position="325"/>
    </location>
</feature>
<protein>
    <recommendedName>
        <fullName evidence="2">riboflavin kinase</fullName>
        <ecNumber evidence="2">2.7.1.26</ecNumber>
    </recommendedName>
</protein>
<dbReference type="Proteomes" id="UP000001514">
    <property type="component" value="Unassembled WGS sequence"/>
</dbReference>
<evidence type="ECO:0000256" key="8">
    <source>
        <dbReference type="ARBA" id="ARBA00022840"/>
    </source>
</evidence>
<dbReference type="EMBL" id="GL377653">
    <property type="protein sequence ID" value="EFJ10509.1"/>
    <property type="molecule type" value="Genomic_DNA"/>
</dbReference>
<dbReference type="GO" id="GO:0009231">
    <property type="term" value="P:riboflavin biosynthetic process"/>
    <property type="evidence" value="ECO:0007669"/>
    <property type="project" value="InterPro"/>
</dbReference>
<evidence type="ECO:0000256" key="3">
    <source>
        <dbReference type="ARBA" id="ARBA00022630"/>
    </source>
</evidence>